<feature type="compositionally biased region" description="Basic and acidic residues" evidence="1">
    <location>
        <begin position="363"/>
        <end position="374"/>
    </location>
</feature>
<evidence type="ECO:0000313" key="2">
    <source>
        <dbReference type="EMBL" id="GEU55598.1"/>
    </source>
</evidence>
<comment type="caution">
    <text evidence="2">The sequence shown here is derived from an EMBL/GenBank/DDBJ whole genome shotgun (WGS) entry which is preliminary data.</text>
</comment>
<feature type="region of interest" description="Disordered" evidence="1">
    <location>
        <begin position="277"/>
        <end position="334"/>
    </location>
</feature>
<sequence>MKSGIKSVKAARQDFSKATVTINIARPVNTAHPKTTMNAAKPSKAFRVFNSRPRIVEETLHIRFSENTHNNVGSGLNWLFDIDALTKTMNYQPVVAGTQSNCNAGTKVNNNAGQAKKEKVPGKDYILLPLWTADPPFSQEPKSSQDDGLKPSNDVGKNVNEVPRQENGCKDQEEKDSVNNTNRLNVVSSIVNAASNEVNVVGRKSSIKLLDDPNMPELEDISIFKDSNEDCKKQTVVANSTTKAEYVAASSCCGQVLWIQNPLLDYGLVRATTTASSLEVEQDSGNIDKTQTKATSNEPSSQGTSLGDGPRHQDTIRDTSVQTRKVKKLEKKHGSRTHKLKRFYKVGLTARVISSSDDEALDKEDTSKQGRTDETDADEDIALEEVVEVVTTAKMIIDAVIDAAQVTTTIANIPVSAAETIVTTAPTIAAESTKTNVKIDVDAQLAQRLHEEEQLQLIVAKKAKLIMEFTKKRRKFFAAKKDEEKRNKPPTKAQQRSLMCTYLKNIDGWKPKALKNKSFAKIQELFNKAMKMINTVVDYRIELVVEGSKKDEVTEGSLKRTGEELEQKTAKKQKIVDDKEIANLKQIVKIIPEEDIANNAIPLAVKTSIID</sequence>
<dbReference type="EMBL" id="BKCJ010003522">
    <property type="protein sequence ID" value="GEU55598.1"/>
    <property type="molecule type" value="Genomic_DNA"/>
</dbReference>
<evidence type="ECO:0000256" key="1">
    <source>
        <dbReference type="SAM" id="MobiDB-lite"/>
    </source>
</evidence>
<name>A0A6L2L1M5_TANCI</name>
<organism evidence="2">
    <name type="scientific">Tanacetum cinerariifolium</name>
    <name type="common">Dalmatian daisy</name>
    <name type="synonym">Chrysanthemum cinerariifolium</name>
    <dbReference type="NCBI Taxonomy" id="118510"/>
    <lineage>
        <taxon>Eukaryota</taxon>
        <taxon>Viridiplantae</taxon>
        <taxon>Streptophyta</taxon>
        <taxon>Embryophyta</taxon>
        <taxon>Tracheophyta</taxon>
        <taxon>Spermatophyta</taxon>
        <taxon>Magnoliopsida</taxon>
        <taxon>eudicotyledons</taxon>
        <taxon>Gunneridae</taxon>
        <taxon>Pentapetalae</taxon>
        <taxon>asterids</taxon>
        <taxon>campanulids</taxon>
        <taxon>Asterales</taxon>
        <taxon>Asteraceae</taxon>
        <taxon>Asteroideae</taxon>
        <taxon>Anthemideae</taxon>
        <taxon>Anthemidinae</taxon>
        <taxon>Tanacetum</taxon>
    </lineage>
</organism>
<feature type="compositionally biased region" description="Basic residues" evidence="1">
    <location>
        <begin position="324"/>
        <end position="334"/>
    </location>
</feature>
<feature type="compositionally biased region" description="Polar residues" evidence="1">
    <location>
        <begin position="277"/>
        <end position="305"/>
    </location>
</feature>
<feature type="region of interest" description="Disordered" evidence="1">
    <location>
        <begin position="136"/>
        <end position="180"/>
    </location>
</feature>
<protein>
    <submittedName>
        <fullName evidence="2">Putative ribonuclease H-like domain-containing protein</fullName>
    </submittedName>
</protein>
<proteinExistence type="predicted"/>
<feature type="region of interest" description="Disordered" evidence="1">
    <location>
        <begin position="357"/>
        <end position="379"/>
    </location>
</feature>
<accession>A0A6L2L1M5</accession>
<feature type="compositionally biased region" description="Basic and acidic residues" evidence="1">
    <location>
        <begin position="163"/>
        <end position="177"/>
    </location>
</feature>
<reference evidence="2" key="1">
    <citation type="journal article" date="2019" name="Sci. Rep.">
        <title>Draft genome of Tanacetum cinerariifolium, the natural source of mosquito coil.</title>
        <authorList>
            <person name="Yamashiro T."/>
            <person name="Shiraishi A."/>
            <person name="Satake H."/>
            <person name="Nakayama K."/>
        </authorList>
    </citation>
    <scope>NUCLEOTIDE SEQUENCE</scope>
</reference>
<dbReference type="AlphaFoldDB" id="A0A6L2L1M5"/>
<gene>
    <name evidence="2" type="ORF">Tci_027576</name>
</gene>